<gene>
    <name evidence="2" type="ORF">Bdt_1735</name>
</gene>
<dbReference type="Pfam" id="PF07484">
    <property type="entry name" value="Collar"/>
    <property type="match status" value="1"/>
</dbReference>
<dbReference type="InterPro" id="IPR011083">
    <property type="entry name" value="Phage_tail_collar_dom"/>
</dbReference>
<evidence type="ECO:0000313" key="2">
    <source>
        <dbReference type="EMBL" id="AFY01425.1"/>
    </source>
</evidence>
<reference evidence="2 3" key="1">
    <citation type="journal article" date="2012" name="BMC Genomics">
        <title>Genome analysis of a simultaneously predatory and prey-independent, novel Bdellovibrio bacteriovorus from the River Tiber, supports in silico predictions of both ancient and recent lateral gene transfer from diverse bacteria.</title>
        <authorList>
            <person name="Hobley L."/>
            <person name="Lerner T.R."/>
            <person name="Williams L.E."/>
            <person name="Lambert C."/>
            <person name="Till R."/>
            <person name="Milner D.S."/>
            <person name="Basford S.M."/>
            <person name="Capeness M.J."/>
            <person name="Fenton A.K."/>
            <person name="Atterbury R.J."/>
            <person name="Harris M.A."/>
            <person name="Sockett R.E."/>
        </authorList>
    </citation>
    <scope>NUCLEOTIDE SEQUENCE [LARGE SCALE GENOMIC DNA]</scope>
    <source>
        <strain evidence="2 3">Tiberius</strain>
    </source>
</reference>
<protein>
    <submittedName>
        <fullName evidence="2">Phage tail collar domain protein</fullName>
    </submittedName>
</protein>
<dbReference type="EMBL" id="CP002930">
    <property type="protein sequence ID" value="AFY01425.1"/>
    <property type="molecule type" value="Genomic_DNA"/>
</dbReference>
<feature type="domain" description="Phage tail collar" evidence="1">
    <location>
        <begin position="107"/>
        <end position="158"/>
    </location>
</feature>
<sequence length="326" mass="35965">MAIASINGPQQVRIKLKRTDGCSAGAGTSAYWIVGKSAGRPSRRRWWIWTWILDGIGYAIQLDITNHHKGVFMKKKFMTVSALLLLQLVSTVCLAWDDPFRNECDLGEVKAFVATVQPNSEKWAKADGRVIDLMSNVTLFSIYGNKFGGDGIRTFAYPFIKDVTADALTFSYYVCTKGIFPTTTGGSSSVSFIKQYPLSMRYDLSNFSRLDDHSALAESSGAYSLAVFDDLKFTNHRADDLVRFPNVILPGGIENNDDGHSKLYNYVVVNGEWPSGGANCEKGEVLFGLWKHDAPANTKEFVPSSPITASLADGQLRTAPRIFVCQ</sequence>
<dbReference type="Gene3D" id="3.90.1340.10">
    <property type="entry name" value="Phage tail collar domain"/>
    <property type="match status" value="1"/>
</dbReference>
<dbReference type="HOGENOM" id="CLU_851699_0_0_7"/>
<dbReference type="InterPro" id="IPR037053">
    <property type="entry name" value="Phage_tail_collar_dom_sf"/>
</dbReference>
<name>K7YXI4_BDEBC</name>
<evidence type="ECO:0000259" key="1">
    <source>
        <dbReference type="Pfam" id="PF07484"/>
    </source>
</evidence>
<dbReference type="AlphaFoldDB" id="K7YXI4"/>
<proteinExistence type="predicted"/>
<organism evidence="2 3">
    <name type="scientific">Bdellovibrio bacteriovorus str. Tiberius</name>
    <dbReference type="NCBI Taxonomy" id="1069642"/>
    <lineage>
        <taxon>Bacteria</taxon>
        <taxon>Pseudomonadati</taxon>
        <taxon>Bdellovibrionota</taxon>
        <taxon>Bdellovibrionia</taxon>
        <taxon>Bdellovibrionales</taxon>
        <taxon>Pseudobdellovibrionaceae</taxon>
        <taxon>Bdellovibrio</taxon>
    </lineage>
</organism>
<accession>K7YXI4</accession>
<dbReference type="PATRIC" id="fig|1069642.3.peg.1712"/>
<dbReference type="Proteomes" id="UP000010074">
    <property type="component" value="Chromosome"/>
</dbReference>
<evidence type="ECO:0000313" key="3">
    <source>
        <dbReference type="Proteomes" id="UP000010074"/>
    </source>
</evidence>
<dbReference type="SUPFAM" id="SSF88874">
    <property type="entry name" value="Receptor-binding domain of short tail fibre protein gp12"/>
    <property type="match status" value="1"/>
</dbReference>
<dbReference type="KEGG" id="bbat:Bdt_1735"/>